<dbReference type="InterPro" id="IPR028343">
    <property type="entry name" value="FBPtase"/>
</dbReference>
<evidence type="ECO:0000256" key="5">
    <source>
        <dbReference type="ARBA" id="ARBA00023277"/>
    </source>
</evidence>
<dbReference type="PIRSF" id="PIRSF000904">
    <property type="entry name" value="FBPtase_SBPase"/>
    <property type="match status" value="1"/>
</dbReference>
<dbReference type="CDD" id="cd00354">
    <property type="entry name" value="FBPase"/>
    <property type="match status" value="1"/>
</dbReference>
<keyword evidence="7" id="KW-0460">Magnesium</keyword>
<dbReference type="PRINTS" id="PR00115">
    <property type="entry name" value="F16BPHPHTASE"/>
</dbReference>
<keyword evidence="5 7" id="KW-0119">Carbohydrate metabolism</keyword>
<comment type="subcellular location">
    <subcellularLocation>
        <location evidence="7">Cytoplasm</location>
    </subcellularLocation>
</comment>
<dbReference type="InterPro" id="IPR044015">
    <property type="entry name" value="FBPase_C_dom"/>
</dbReference>
<feature type="binding site" evidence="7">
    <location>
        <position position="299"/>
    </location>
    <ligand>
        <name>Mg(2+)</name>
        <dbReference type="ChEBI" id="CHEBI:18420"/>
        <label>2</label>
    </ligand>
</feature>
<feature type="binding site" evidence="7">
    <location>
        <position position="293"/>
    </location>
    <ligand>
        <name>substrate</name>
    </ligand>
</feature>
<feature type="binding site" evidence="7">
    <location>
        <position position="132"/>
    </location>
    <ligand>
        <name>Mg(2+)</name>
        <dbReference type="ChEBI" id="CHEBI:18420"/>
        <label>2</label>
    </ligand>
</feature>
<dbReference type="Gene3D" id="3.30.540.10">
    <property type="entry name" value="Fructose-1,6-Bisphosphatase, subunit A, domain 1"/>
    <property type="match status" value="1"/>
</dbReference>
<evidence type="ECO:0000256" key="4">
    <source>
        <dbReference type="ARBA" id="ARBA00022801"/>
    </source>
</evidence>
<dbReference type="PIRSF" id="PIRSF500210">
    <property type="entry name" value="FBPtase"/>
    <property type="match status" value="1"/>
</dbReference>
<evidence type="ECO:0000256" key="8">
    <source>
        <dbReference type="RuleBase" id="RU000508"/>
    </source>
</evidence>
<proteinExistence type="inferred from homology"/>
<dbReference type="Pfam" id="PF00316">
    <property type="entry name" value="FBPase"/>
    <property type="match status" value="1"/>
</dbReference>
<dbReference type="RefSeq" id="WP_386812739.1">
    <property type="nucleotide sequence ID" value="NZ_JBHTIH010000004.1"/>
</dbReference>
<feature type="domain" description="Fructose-1-6-bisphosphatase class I N-terminal" evidence="9">
    <location>
        <begin position="20"/>
        <end position="212"/>
    </location>
</feature>
<dbReference type="InterPro" id="IPR033391">
    <property type="entry name" value="FBPase_N"/>
</dbReference>
<dbReference type="EC" id="3.1.3.11" evidence="7"/>
<evidence type="ECO:0000256" key="2">
    <source>
        <dbReference type="ARBA" id="ARBA00010941"/>
    </source>
</evidence>
<dbReference type="InterPro" id="IPR000146">
    <property type="entry name" value="FBPase_class-1"/>
</dbReference>
<comment type="pathway">
    <text evidence="6">Carbohydrate biosynthesis.</text>
</comment>
<feature type="binding site" evidence="7">
    <location>
        <position position="134"/>
    </location>
    <ligand>
        <name>Mg(2+)</name>
        <dbReference type="ChEBI" id="CHEBI:18420"/>
        <label>1</label>
    </ligand>
</feature>
<dbReference type="HAMAP" id="MF_01855">
    <property type="entry name" value="FBPase_class1"/>
    <property type="match status" value="1"/>
</dbReference>
<comment type="caution">
    <text evidence="11">The sequence shown here is derived from an EMBL/GenBank/DDBJ whole genome shotgun (WGS) entry which is preliminary data.</text>
</comment>
<keyword evidence="7" id="KW-0479">Metal-binding</keyword>
<evidence type="ECO:0000256" key="6">
    <source>
        <dbReference type="ARBA" id="ARBA00024331"/>
    </source>
</evidence>
<feature type="domain" description="Fructose-1-6-bisphosphatase class 1 C-terminal" evidence="10">
    <location>
        <begin position="217"/>
        <end position="350"/>
    </location>
</feature>
<dbReference type="GO" id="GO:0042132">
    <property type="term" value="F:fructose 1,6-bisphosphate 1-phosphatase activity"/>
    <property type="evidence" value="ECO:0007669"/>
    <property type="project" value="UniProtKB-EC"/>
</dbReference>
<evidence type="ECO:0000256" key="3">
    <source>
        <dbReference type="ARBA" id="ARBA00022490"/>
    </source>
</evidence>
<dbReference type="PANTHER" id="PTHR11556">
    <property type="entry name" value="FRUCTOSE-1,6-BISPHOSPHATASE-RELATED"/>
    <property type="match status" value="1"/>
</dbReference>
<evidence type="ECO:0000259" key="9">
    <source>
        <dbReference type="Pfam" id="PF00316"/>
    </source>
</evidence>
<accession>A0ABW2YMS2</accession>
<dbReference type="Pfam" id="PF18913">
    <property type="entry name" value="FBPase_C"/>
    <property type="match status" value="1"/>
</dbReference>
<comment type="similarity">
    <text evidence="2 7 8">Belongs to the FBPase class 1 family.</text>
</comment>
<evidence type="ECO:0000313" key="11">
    <source>
        <dbReference type="EMBL" id="MFD0739710.1"/>
    </source>
</evidence>
<keyword evidence="3 7" id="KW-0963">Cytoplasm</keyword>
<dbReference type="SUPFAM" id="SSF56655">
    <property type="entry name" value="Carbohydrate phosphatase"/>
    <property type="match status" value="1"/>
</dbReference>
<name>A0ABW2YMS2_9GAMM</name>
<comment type="cofactor">
    <cofactor evidence="7">
        <name>Mg(2+)</name>
        <dbReference type="ChEBI" id="CHEBI:18420"/>
    </cofactor>
    <text evidence="7">Binds 2 magnesium ions per subunit.</text>
</comment>
<dbReference type="PANTHER" id="PTHR11556:SF35">
    <property type="entry name" value="SEDOHEPTULOSE-1,7-BISPHOSPHATASE, CHLOROPLASTIC"/>
    <property type="match status" value="1"/>
</dbReference>
<evidence type="ECO:0000259" key="10">
    <source>
        <dbReference type="Pfam" id="PF18913"/>
    </source>
</evidence>
<comment type="subunit">
    <text evidence="7">Homotetramer.</text>
</comment>
<evidence type="ECO:0000256" key="7">
    <source>
        <dbReference type="HAMAP-Rule" id="MF_01855"/>
    </source>
</evidence>
<keyword evidence="12" id="KW-1185">Reference proteome</keyword>
<feature type="binding site" evidence="7">
    <location>
        <position position="227"/>
    </location>
    <ligand>
        <name>substrate</name>
    </ligand>
</feature>
<reference evidence="12" key="1">
    <citation type="journal article" date="2019" name="Int. J. Syst. Evol. Microbiol.">
        <title>The Global Catalogue of Microorganisms (GCM) 10K type strain sequencing project: providing services to taxonomists for standard genome sequencing and annotation.</title>
        <authorList>
            <consortium name="The Broad Institute Genomics Platform"/>
            <consortium name="The Broad Institute Genome Sequencing Center for Infectious Disease"/>
            <person name="Wu L."/>
            <person name="Ma J."/>
        </authorList>
    </citation>
    <scope>NUCLEOTIDE SEQUENCE [LARGE SCALE GENOMIC DNA]</scope>
    <source>
        <strain evidence="12">CCUG 55491</strain>
    </source>
</reference>
<feature type="binding site" evidence="7">
    <location>
        <position position="132"/>
    </location>
    <ligand>
        <name>Mg(2+)</name>
        <dbReference type="ChEBI" id="CHEBI:18420"/>
        <label>1</label>
    </ligand>
</feature>
<feature type="binding site" evidence="7">
    <location>
        <position position="135"/>
    </location>
    <ligand>
        <name>Mg(2+)</name>
        <dbReference type="ChEBI" id="CHEBI:18420"/>
        <label>2</label>
    </ligand>
</feature>
<feature type="binding site" evidence="7">
    <location>
        <begin position="135"/>
        <end position="138"/>
    </location>
    <ligand>
        <name>substrate</name>
    </ligand>
</feature>
<evidence type="ECO:0000256" key="1">
    <source>
        <dbReference type="ARBA" id="ARBA00001273"/>
    </source>
</evidence>
<sequence length="359" mass="38022">MSNLAPHPAPTPTASTGAVSLTRYLIEEQRAGRISADLRLLVEVVARACKTISIAVGKGALGGVLGEAGGAGKASINIQGEAQKKLDVIANDVLLEANAWGGHLAGMASEEMDHSVPMSDASPRGNYLLLFDPLDGSSNIDVNISVGTIFSVLRCPDGVTSPVDADFLQPGTAQVCAGYTTYGPSTMLVLTVGNGTHAFTLDREVGSFMLTTRGMTIPAQTREFAVNMSNQRHWQAPMQAYVGDLLAGKDGPRGKDFNMRWVASMVADVHRILTRGGIFTYPLDAKCADKGGKLRLMYEANPMSLLVEQAGGAASTGRQRMLEVQPVHLHQRVPVFLGSKHEVEAAVAYHHAHDAAHGG</sequence>
<comment type="catalytic activity">
    <reaction evidence="1 7">
        <text>beta-D-fructose 1,6-bisphosphate + H2O = beta-D-fructose 6-phosphate + phosphate</text>
        <dbReference type="Rhea" id="RHEA:11064"/>
        <dbReference type="ChEBI" id="CHEBI:15377"/>
        <dbReference type="ChEBI" id="CHEBI:32966"/>
        <dbReference type="ChEBI" id="CHEBI:43474"/>
        <dbReference type="ChEBI" id="CHEBI:57634"/>
        <dbReference type="EC" id="3.1.3.11"/>
    </reaction>
</comment>
<comment type="caution">
    <text evidence="7">Lacks conserved residue(s) required for the propagation of feature annotation.</text>
</comment>
<keyword evidence="4 7" id="KW-0378">Hydrolase</keyword>
<dbReference type="Proteomes" id="UP001597090">
    <property type="component" value="Unassembled WGS sequence"/>
</dbReference>
<feature type="binding site" evidence="7">
    <location>
        <position position="110"/>
    </location>
    <ligand>
        <name>Mg(2+)</name>
        <dbReference type="ChEBI" id="CHEBI:18420"/>
        <label>1</label>
    </ligand>
</feature>
<gene>
    <name evidence="7" type="primary">fbp</name>
    <name evidence="11" type="ORF">ACFQZQ_10505</name>
</gene>
<dbReference type="Gene3D" id="3.40.190.80">
    <property type="match status" value="1"/>
</dbReference>
<protein>
    <recommendedName>
        <fullName evidence="7">Fructose-1,6-bisphosphatase class 1</fullName>
        <shortName evidence="7">FBPase class 1</shortName>
        <ecNumber evidence="7">3.1.3.11</ecNumber>
    </recommendedName>
    <alternativeName>
        <fullName evidence="7">D-fructose-1,6-bisphosphate 1-phosphohydrolase class 1</fullName>
    </alternativeName>
</protein>
<organism evidence="11 12">
    <name type="scientific">Lysobacter koreensis</name>
    <dbReference type="NCBI Taxonomy" id="266122"/>
    <lineage>
        <taxon>Bacteria</taxon>
        <taxon>Pseudomonadati</taxon>
        <taxon>Pseudomonadota</taxon>
        <taxon>Gammaproteobacteria</taxon>
        <taxon>Lysobacterales</taxon>
        <taxon>Lysobacteraceae</taxon>
        <taxon>Lysobacter</taxon>
    </lineage>
</organism>
<dbReference type="EMBL" id="JBHTIH010000004">
    <property type="protein sequence ID" value="MFD0739710.1"/>
    <property type="molecule type" value="Genomic_DNA"/>
</dbReference>
<dbReference type="NCBIfam" id="NF006779">
    <property type="entry name" value="PRK09293.1-3"/>
    <property type="match status" value="1"/>
</dbReference>
<evidence type="ECO:0000313" key="12">
    <source>
        <dbReference type="Proteomes" id="UP001597090"/>
    </source>
</evidence>